<proteinExistence type="inferred from homology"/>
<evidence type="ECO:0000256" key="10">
    <source>
        <dbReference type="ARBA" id="ARBA00023136"/>
    </source>
</evidence>
<dbReference type="NCBIfam" id="TIGR01494">
    <property type="entry name" value="ATPase_P-type"/>
    <property type="match status" value="1"/>
</dbReference>
<evidence type="ECO:0000259" key="18">
    <source>
        <dbReference type="Pfam" id="PF16212"/>
    </source>
</evidence>
<evidence type="ECO:0000313" key="19">
    <source>
        <dbReference type="EMBL" id="CRZ02692.1"/>
    </source>
</evidence>
<comment type="subcellular location">
    <subcellularLocation>
        <location evidence="1 15">Membrane</location>
        <topology evidence="1 15">Multi-pass membrane protein</topology>
    </subcellularLocation>
</comment>
<evidence type="ECO:0000256" key="14">
    <source>
        <dbReference type="PIRSR" id="PIRSR606539-3"/>
    </source>
</evidence>
<feature type="binding site" evidence="14">
    <location>
        <position position="527"/>
    </location>
    <ligand>
        <name>Mg(2+)</name>
        <dbReference type="ChEBI" id="CHEBI:18420"/>
    </ligand>
</feature>
<dbReference type="SUPFAM" id="SSF81665">
    <property type="entry name" value="Calcium ATPase, transmembrane domain M"/>
    <property type="match status" value="1"/>
</dbReference>
<dbReference type="SFLD" id="SFLDG00002">
    <property type="entry name" value="C1.7:_P-type_atpase_like"/>
    <property type="match status" value="1"/>
</dbReference>
<feature type="transmembrane region" description="Helical" evidence="15">
    <location>
        <begin position="456"/>
        <end position="479"/>
    </location>
</feature>
<feature type="binding site" evidence="13">
    <location>
        <position position="526"/>
    </location>
    <ligand>
        <name>ATP</name>
        <dbReference type="ChEBI" id="CHEBI:30616"/>
    </ligand>
</feature>
<dbReference type="InterPro" id="IPR018303">
    <property type="entry name" value="ATPase_P-typ_P_site"/>
</dbReference>
<dbReference type="InterPro" id="IPR023298">
    <property type="entry name" value="ATPase_P-typ_TM_dom_sf"/>
</dbReference>
<dbReference type="InterPro" id="IPR032631">
    <property type="entry name" value="P-type_ATPase_N"/>
</dbReference>
<dbReference type="InterPro" id="IPR001757">
    <property type="entry name" value="P_typ_ATPase"/>
</dbReference>
<dbReference type="EMBL" id="HACM01002250">
    <property type="protein sequence ID" value="CRZ02692.1"/>
    <property type="molecule type" value="Transcribed_RNA"/>
</dbReference>
<feature type="transmembrane region" description="Helical" evidence="15">
    <location>
        <begin position="1075"/>
        <end position="1097"/>
    </location>
</feature>
<evidence type="ECO:0000256" key="6">
    <source>
        <dbReference type="ARBA" id="ARBA00022840"/>
    </source>
</evidence>
<feature type="domain" description="P-type ATPase N-terminal" evidence="17">
    <location>
        <begin position="154"/>
        <end position="212"/>
    </location>
</feature>
<feature type="binding site" evidence="13">
    <location>
        <position position="527"/>
    </location>
    <ligand>
        <name>ATP</name>
        <dbReference type="ChEBI" id="CHEBI:30616"/>
    </ligand>
</feature>
<comment type="cofactor">
    <cofactor evidence="14">
        <name>Mg(2+)</name>
        <dbReference type="ChEBI" id="CHEBI:18420"/>
    </cofactor>
</comment>
<feature type="binding site" evidence="13">
    <location>
        <position position="914"/>
    </location>
    <ligand>
        <name>ATP</name>
        <dbReference type="ChEBI" id="CHEBI:30616"/>
    </ligand>
</feature>
<dbReference type="InterPro" id="IPR032630">
    <property type="entry name" value="P_typ_ATPase_c"/>
</dbReference>
<dbReference type="GO" id="GO:0000287">
    <property type="term" value="F:magnesium ion binding"/>
    <property type="evidence" value="ECO:0007669"/>
    <property type="project" value="UniProtKB-UniRule"/>
</dbReference>
<feature type="binding site" evidence="13">
    <location>
        <position position="525"/>
    </location>
    <ligand>
        <name>ATP</name>
        <dbReference type="ChEBI" id="CHEBI:30616"/>
    </ligand>
</feature>
<feature type="binding site" evidence="13">
    <location>
        <position position="683"/>
    </location>
    <ligand>
        <name>ATP</name>
        <dbReference type="ChEBI" id="CHEBI:30616"/>
    </ligand>
</feature>
<feature type="transmembrane region" description="Helical" evidence="15">
    <location>
        <begin position="1172"/>
        <end position="1191"/>
    </location>
</feature>
<evidence type="ECO:0000256" key="13">
    <source>
        <dbReference type="PIRSR" id="PIRSR606539-2"/>
    </source>
</evidence>
<dbReference type="SFLD" id="SFLDF00027">
    <property type="entry name" value="p-type_atpase"/>
    <property type="match status" value="1"/>
</dbReference>
<sequence length="1354" mass="151020">RLTRVCRSEEVGGIAVRYFGCVPLFDCIGFPQQSIDDSPRILMIGGKSVSSRPESSPPGTRIQVEPLVCPHAYSSETHAQPSEFFSLPGIKTSSLVAPALQIDEDSKISRTTHSALKAQFHRRNYAAQGNGKPFIDHSFSCNNDQFRTIRIGEEKTRRAFSSNRVNTSKYTTLNFIPKCLFEQFSRVANVYFLIVSILQVISRLSPTGQLATLIPLICVLTVSLVKEYVEDWIRHEADDTVNFGEVDAVVFGEINRVLRTVYRSDVRVGDILQINDGQPIPADSVLLSTCTPTGIAFIETSNLDGENNLKFRKAIPCCVHIKSAEGASRLRGTVTYDEPNANTHRFFGTITLDDLGKSYSIHSNNVILRGSLLRSTEMAYVLVVYTGNDCKQSLNAVVDRSKSSSVERHVNRIIVLILVATSALCCLASLGFALWSSKNRNSWYLPFIASNSWEDIFSSLITFLILFNNLVPISLYLSLEVIKFIQAKLIEHDSMMYHAPTRRRAFARTSALNEDLGQVEYVFSDKTGTLTNNVMNFKGVSIGGSVYGSIVPAKFPANQEFSVDNSIIIGQTQRSHKSHIRRKSTRFSRGGKLISHLKSKRSNAILIRDTLRVMSVCHTVMPEKQDRDGSIVLKYKSISADENALVRGAFAYGYELENRHARSIDICALGEHQKFRVLNINEFTSHRAMMSMVVITPENELVLYGKGSDAVIFDKLSKESSSSAELAVARNHLQLFAQKGFRTLTLVKAHLLQEVYHEWNARFQFASKNGADPEIMGNLACEIESGLSLLAITAIEDVLQDDVPSTIDAIKAAGIKFWMLTGDKVETAISVARSCNLLSSDMTNMEVTVDTLKDIGDTLAAYQAKTVTDCTSSMVIDGRALDLIISEPEHCEKFFEICTKCRVVIACRMTPRQKAALVRSVIKTDSQKLILAIGDGANDVQMLQEANIGVAIISDEGMQAVRASDFAIGQFKFLARLLLVHGTWSYRRVTKVILFSFYKNIAMVLTLIYFCAYTGYSGSSLYNSWLSSGWNVAFTFFPVISFGVLDRDLDEDTIFRFPQVYSRGRNQQLFNSRIFIQYVVLSIIHSAVAFGLCIGSATDDWVGDISLLGILANGCLVLLVNAKIALETRYWTYLHLGAILSSIVLWFLFIVFYSSLSTGDFFGMSSHIFNKVFTWLSFFFVTAVVVVIDLASQLYQREFCPDYCGLVREIQLEDNAYSNSQESRIPDCHLEASADNLVASSSDIRAEDKDDIVGSPRLTSFAFSYPTLDYFIQQQEENEIQDQMSKRHAAGKLTSELRKFHSQESVFIINGPTVEALAYLEQQVGEDESEAKDALTTQSSTRSFNRGVSRLQQR</sequence>
<organism evidence="19">
    <name type="scientific">Spongospora subterranea</name>
    <dbReference type="NCBI Taxonomy" id="70186"/>
    <lineage>
        <taxon>Eukaryota</taxon>
        <taxon>Sar</taxon>
        <taxon>Rhizaria</taxon>
        <taxon>Endomyxa</taxon>
        <taxon>Phytomyxea</taxon>
        <taxon>Plasmodiophorida</taxon>
        <taxon>Plasmodiophoridae</taxon>
        <taxon>Spongospora</taxon>
    </lineage>
</organism>
<feature type="transmembrane region" description="Helical" evidence="15">
    <location>
        <begin position="1028"/>
        <end position="1045"/>
    </location>
</feature>
<feature type="binding site" evidence="14">
    <location>
        <position position="935"/>
    </location>
    <ligand>
        <name>Mg(2+)</name>
        <dbReference type="ChEBI" id="CHEBI:18420"/>
    </ligand>
</feature>
<feature type="domain" description="P-type ATPase C-terminal" evidence="18">
    <location>
        <begin position="961"/>
        <end position="1201"/>
    </location>
</feature>
<dbReference type="Pfam" id="PF08282">
    <property type="entry name" value="Hydrolase_3"/>
    <property type="match status" value="1"/>
</dbReference>
<dbReference type="PRINTS" id="PR00119">
    <property type="entry name" value="CATATPASE"/>
</dbReference>
<protein>
    <recommendedName>
        <fullName evidence="15">Phospholipid-transporting ATPase</fullName>
        <ecNumber evidence="15">7.6.2.1</ecNumber>
    </recommendedName>
</protein>
<evidence type="ECO:0000256" key="8">
    <source>
        <dbReference type="ARBA" id="ARBA00022967"/>
    </source>
</evidence>
<dbReference type="InterPro" id="IPR044492">
    <property type="entry name" value="P_typ_ATPase_HD_dom"/>
</dbReference>
<dbReference type="NCBIfam" id="TIGR01652">
    <property type="entry name" value="ATPase-Plipid"/>
    <property type="match status" value="1"/>
</dbReference>
<keyword evidence="3 15" id="KW-0812">Transmembrane</keyword>
<evidence type="ECO:0000256" key="11">
    <source>
        <dbReference type="ARBA" id="ARBA00034036"/>
    </source>
</evidence>
<dbReference type="PANTHER" id="PTHR24092:SF150">
    <property type="entry name" value="PHOSPHOLIPID-TRANSPORTING ATPASE"/>
    <property type="match status" value="1"/>
</dbReference>
<dbReference type="SUPFAM" id="SSF81660">
    <property type="entry name" value="Metal cation-transporting ATPase, ATP-binding domain N"/>
    <property type="match status" value="1"/>
</dbReference>
<dbReference type="GO" id="GO:0045332">
    <property type="term" value="P:phospholipid translocation"/>
    <property type="evidence" value="ECO:0007669"/>
    <property type="project" value="TreeGrafter"/>
</dbReference>
<dbReference type="Gene3D" id="2.70.150.10">
    <property type="entry name" value="Calcium-transporting ATPase, cytoplasmic transduction domain A"/>
    <property type="match status" value="1"/>
</dbReference>
<feature type="binding site" evidence="13">
    <location>
        <position position="742"/>
    </location>
    <ligand>
        <name>ATP</name>
        <dbReference type="ChEBI" id="CHEBI:30616"/>
    </ligand>
</feature>
<feature type="non-terminal residue" evidence="19">
    <location>
        <position position="1"/>
    </location>
</feature>
<dbReference type="EC" id="7.6.2.1" evidence="15"/>
<dbReference type="GO" id="GO:0005524">
    <property type="term" value="F:ATP binding"/>
    <property type="evidence" value="ECO:0007669"/>
    <property type="project" value="UniProtKB-UniRule"/>
</dbReference>
<feature type="transmembrane region" description="Helical" evidence="15">
    <location>
        <begin position="1133"/>
        <end position="1152"/>
    </location>
</feature>
<dbReference type="PANTHER" id="PTHR24092">
    <property type="entry name" value="PROBABLE PHOSPHOLIPID-TRANSPORTING ATPASE"/>
    <property type="match status" value="1"/>
</dbReference>
<dbReference type="Gene3D" id="3.40.1110.10">
    <property type="entry name" value="Calcium-transporting ATPase, cytoplasmic domain N"/>
    <property type="match status" value="1"/>
</dbReference>
<feature type="region of interest" description="Disordered" evidence="16">
    <location>
        <begin position="1326"/>
        <end position="1354"/>
    </location>
</feature>
<dbReference type="GO" id="GO:0016887">
    <property type="term" value="F:ATP hydrolysis activity"/>
    <property type="evidence" value="ECO:0007669"/>
    <property type="project" value="InterPro"/>
</dbReference>
<feature type="transmembrane region" description="Helical" evidence="15">
    <location>
        <begin position="997"/>
        <end position="1016"/>
    </location>
</feature>
<evidence type="ECO:0000256" key="3">
    <source>
        <dbReference type="ARBA" id="ARBA00022692"/>
    </source>
</evidence>
<evidence type="ECO:0000256" key="9">
    <source>
        <dbReference type="ARBA" id="ARBA00022989"/>
    </source>
</evidence>
<evidence type="ECO:0000256" key="12">
    <source>
        <dbReference type="PIRSR" id="PIRSR606539-1"/>
    </source>
</evidence>
<dbReference type="InterPro" id="IPR023214">
    <property type="entry name" value="HAD_sf"/>
</dbReference>
<dbReference type="PROSITE" id="PS00154">
    <property type="entry name" value="ATPASE_E1_E2"/>
    <property type="match status" value="1"/>
</dbReference>
<dbReference type="Pfam" id="PF16209">
    <property type="entry name" value="PhoLip_ATPase_N"/>
    <property type="match status" value="1"/>
</dbReference>
<evidence type="ECO:0000256" key="16">
    <source>
        <dbReference type="SAM" id="MobiDB-lite"/>
    </source>
</evidence>
<dbReference type="SUPFAM" id="SSF81653">
    <property type="entry name" value="Calcium ATPase, transduction domain A"/>
    <property type="match status" value="1"/>
</dbReference>
<feature type="binding site" evidence="13">
    <location>
        <position position="939"/>
    </location>
    <ligand>
        <name>ATP</name>
        <dbReference type="ChEBI" id="CHEBI:30616"/>
    </ligand>
</feature>
<accession>A0A0H5QM83</accession>
<evidence type="ECO:0000259" key="17">
    <source>
        <dbReference type="Pfam" id="PF16209"/>
    </source>
</evidence>
<feature type="binding site" evidence="13">
    <location>
        <position position="908"/>
    </location>
    <ligand>
        <name>ATP</name>
        <dbReference type="ChEBI" id="CHEBI:30616"/>
    </ligand>
</feature>
<name>A0A0H5QM83_9EUKA</name>
<evidence type="ECO:0000256" key="15">
    <source>
        <dbReference type="RuleBase" id="RU362033"/>
    </source>
</evidence>
<dbReference type="Pfam" id="PF16212">
    <property type="entry name" value="PhoLip_ATPase_C"/>
    <property type="match status" value="1"/>
</dbReference>
<keyword evidence="6 13" id="KW-0067">ATP-binding</keyword>
<comment type="catalytic activity">
    <reaction evidence="11 15">
        <text>ATP + H2O + phospholipidSide 1 = ADP + phosphate + phospholipidSide 2.</text>
        <dbReference type="EC" id="7.6.2.1"/>
    </reaction>
</comment>
<keyword evidence="10 15" id="KW-0472">Membrane</keyword>
<evidence type="ECO:0000256" key="7">
    <source>
        <dbReference type="ARBA" id="ARBA00022842"/>
    </source>
</evidence>
<feature type="binding site" evidence="13">
    <location>
        <position position="938"/>
    </location>
    <ligand>
        <name>ATP</name>
        <dbReference type="ChEBI" id="CHEBI:30616"/>
    </ligand>
</feature>
<dbReference type="GO" id="GO:0005886">
    <property type="term" value="C:plasma membrane"/>
    <property type="evidence" value="ECO:0007669"/>
    <property type="project" value="TreeGrafter"/>
</dbReference>
<feature type="transmembrane region" description="Helical" evidence="15">
    <location>
        <begin position="1103"/>
        <end position="1121"/>
    </location>
</feature>
<feature type="binding site" evidence="13">
    <location>
        <position position="821"/>
    </location>
    <ligand>
        <name>ATP</name>
        <dbReference type="ChEBI" id="CHEBI:30616"/>
    </ligand>
</feature>
<evidence type="ECO:0000256" key="5">
    <source>
        <dbReference type="ARBA" id="ARBA00022741"/>
    </source>
</evidence>
<dbReference type="InterPro" id="IPR008250">
    <property type="entry name" value="ATPase_P-typ_transduc_dom_A_sf"/>
</dbReference>
<keyword evidence="9 15" id="KW-1133">Transmembrane helix</keyword>
<dbReference type="InterPro" id="IPR023299">
    <property type="entry name" value="ATPase_P-typ_cyto_dom_N"/>
</dbReference>
<dbReference type="GO" id="GO:0140326">
    <property type="term" value="F:ATPase-coupled intramembrane lipid transporter activity"/>
    <property type="evidence" value="ECO:0007669"/>
    <property type="project" value="UniProtKB-EC"/>
</dbReference>
<comment type="similarity">
    <text evidence="2 15">Belongs to the cation transport ATPase (P-type) (TC 3.A.3) family. Type IV subfamily.</text>
</comment>
<feature type="binding site" evidence="13">
    <location>
        <position position="706"/>
    </location>
    <ligand>
        <name>ATP</name>
        <dbReference type="ChEBI" id="CHEBI:30616"/>
    </ligand>
</feature>
<feature type="binding site" evidence="13">
    <location>
        <position position="822"/>
    </location>
    <ligand>
        <name>ATP</name>
        <dbReference type="ChEBI" id="CHEBI:30616"/>
    </ligand>
</feature>
<feature type="transmembrane region" description="Helical" evidence="15">
    <location>
        <begin position="413"/>
        <end position="436"/>
    </location>
</feature>
<feature type="binding site" evidence="14">
    <location>
        <position position="525"/>
    </location>
    <ligand>
        <name>Mg(2+)</name>
        <dbReference type="ChEBI" id="CHEBI:18420"/>
    </ligand>
</feature>
<feature type="active site" description="4-aspartylphosphate intermediate" evidence="12">
    <location>
        <position position="525"/>
    </location>
</feature>
<dbReference type="SUPFAM" id="SSF56784">
    <property type="entry name" value="HAD-like"/>
    <property type="match status" value="1"/>
</dbReference>
<keyword evidence="4 14" id="KW-0479">Metal-binding</keyword>
<dbReference type="SFLD" id="SFLDS00003">
    <property type="entry name" value="Haloacid_Dehalogenase"/>
    <property type="match status" value="1"/>
</dbReference>
<feature type="binding site" evidence="13">
    <location>
        <position position="642"/>
    </location>
    <ligand>
        <name>ATP</name>
        <dbReference type="ChEBI" id="CHEBI:30616"/>
    </ligand>
</feature>
<dbReference type="InterPro" id="IPR006539">
    <property type="entry name" value="P-type_ATPase_IV"/>
</dbReference>
<keyword evidence="5 13" id="KW-0547">Nucleotide-binding</keyword>
<keyword evidence="8 15" id="KW-1278">Translocase</keyword>
<keyword evidence="7 14" id="KW-0460">Magnesium</keyword>
<evidence type="ECO:0000256" key="4">
    <source>
        <dbReference type="ARBA" id="ARBA00022723"/>
    </source>
</evidence>
<feature type="compositionally biased region" description="Polar residues" evidence="16">
    <location>
        <begin position="1335"/>
        <end position="1354"/>
    </location>
</feature>
<dbReference type="FunFam" id="3.40.50.1000:FF:000014">
    <property type="entry name" value="Phospholipid-transporting ATPase"/>
    <property type="match status" value="1"/>
</dbReference>
<evidence type="ECO:0000256" key="2">
    <source>
        <dbReference type="ARBA" id="ARBA00008109"/>
    </source>
</evidence>
<feature type="binding site" evidence="14">
    <location>
        <position position="939"/>
    </location>
    <ligand>
        <name>Mg(2+)</name>
        <dbReference type="ChEBI" id="CHEBI:18420"/>
    </ligand>
</feature>
<dbReference type="InterPro" id="IPR036412">
    <property type="entry name" value="HAD-like_sf"/>
</dbReference>
<reference evidence="19" key="1">
    <citation type="submission" date="2015-04" db="EMBL/GenBank/DDBJ databases">
        <title>The genome sequence of the plant pathogenic Rhizarian Plasmodiophora brassicae reveals insights in its biotrophic life cycle and the origin of chitin synthesis.</title>
        <authorList>
            <person name="Schwelm A."/>
            <person name="Fogelqvist J."/>
            <person name="Knaust A."/>
            <person name="Julke S."/>
            <person name="Lilja T."/>
            <person name="Dhandapani V."/>
            <person name="Bonilla-Rosso G."/>
            <person name="Karlsson M."/>
            <person name="Shevchenko A."/>
            <person name="Choi S.R."/>
            <person name="Kim H.G."/>
            <person name="Park J.Y."/>
            <person name="Lim Y.P."/>
            <person name="Ludwig-Muller J."/>
            <person name="Dixelius C."/>
        </authorList>
    </citation>
    <scope>NUCLEOTIDE SEQUENCE</scope>
    <source>
        <tissue evidence="19">Potato root galls</tissue>
    </source>
</reference>
<feature type="binding site" evidence="13">
    <location>
        <position position="823"/>
    </location>
    <ligand>
        <name>ATP</name>
        <dbReference type="ChEBI" id="CHEBI:30616"/>
    </ligand>
</feature>
<dbReference type="Gene3D" id="3.40.50.1000">
    <property type="entry name" value="HAD superfamily/HAD-like"/>
    <property type="match status" value="1"/>
</dbReference>
<evidence type="ECO:0000256" key="1">
    <source>
        <dbReference type="ARBA" id="ARBA00004141"/>
    </source>
</evidence>